<dbReference type="GO" id="GO:0000987">
    <property type="term" value="F:cis-regulatory region sequence-specific DNA binding"/>
    <property type="evidence" value="ECO:0007669"/>
    <property type="project" value="TreeGrafter"/>
</dbReference>
<evidence type="ECO:0000259" key="8">
    <source>
        <dbReference type="PROSITE" id="PS50039"/>
    </source>
</evidence>
<evidence type="ECO:0000256" key="1">
    <source>
        <dbReference type="ARBA" id="ARBA00004123"/>
    </source>
</evidence>
<dbReference type="PROSITE" id="PS00658">
    <property type="entry name" value="FORK_HEAD_2"/>
    <property type="match status" value="1"/>
</dbReference>
<dbReference type="CDD" id="cd20031">
    <property type="entry name" value="FH_FOXN2-like"/>
    <property type="match status" value="1"/>
</dbReference>
<dbReference type="Ensembl" id="ENSDCDT00010052098.1">
    <property type="protein sequence ID" value="ENSDCDP00010042066.1"/>
    <property type="gene ID" value="ENSDCDG00010026565.1"/>
</dbReference>
<accession>A0AAY4DCX3</accession>
<reference evidence="9" key="2">
    <citation type="submission" date="2025-08" db="UniProtKB">
        <authorList>
            <consortium name="Ensembl"/>
        </authorList>
    </citation>
    <scope>IDENTIFICATION</scope>
</reference>
<dbReference type="PRINTS" id="PR00053">
    <property type="entry name" value="FORKHEAD"/>
</dbReference>
<evidence type="ECO:0000256" key="5">
    <source>
        <dbReference type="ARBA" id="ARBA00023242"/>
    </source>
</evidence>
<keyword evidence="2" id="KW-0805">Transcription regulation</keyword>
<comment type="subcellular location">
    <subcellularLocation>
        <location evidence="1 6">Nucleus</location>
    </subcellularLocation>
</comment>
<organism evidence="9 10">
    <name type="scientific">Denticeps clupeoides</name>
    <name type="common">denticle herring</name>
    <dbReference type="NCBI Taxonomy" id="299321"/>
    <lineage>
        <taxon>Eukaryota</taxon>
        <taxon>Metazoa</taxon>
        <taxon>Chordata</taxon>
        <taxon>Craniata</taxon>
        <taxon>Vertebrata</taxon>
        <taxon>Euteleostomi</taxon>
        <taxon>Actinopterygii</taxon>
        <taxon>Neopterygii</taxon>
        <taxon>Teleostei</taxon>
        <taxon>Clupei</taxon>
        <taxon>Clupeiformes</taxon>
        <taxon>Denticipitoidei</taxon>
        <taxon>Denticipitidae</taxon>
        <taxon>Denticeps</taxon>
    </lineage>
</organism>
<sequence length="225" mass="24422">MFGTRVPRVCYVTSSPREPRPSGFQGNGRRAQGRDSPDARRALQEYPVLGWKPSCTCPPPPNQGSSHCPAPSDQDDLTCLSWLHQGTNLLPIQPLARTSSTAVATVAPGAPGKPPFSFSSLIFMAIEDSPEKSLPVQGIYEWIVRSFPYYRSAPGGWRNSVRHNLSLSKSFHRTGRDRSQGPGKGSLWRVCPEHRPALAEALRKTQHCQGPGSVLAGSVLSGPVL</sequence>
<dbReference type="PROSITE" id="PS50039">
    <property type="entry name" value="FORK_HEAD_3"/>
    <property type="match status" value="1"/>
</dbReference>
<evidence type="ECO:0000256" key="4">
    <source>
        <dbReference type="ARBA" id="ARBA00023163"/>
    </source>
</evidence>
<evidence type="ECO:0000256" key="6">
    <source>
        <dbReference type="PROSITE-ProRule" id="PRU00089"/>
    </source>
</evidence>
<dbReference type="PROSITE" id="PS00657">
    <property type="entry name" value="FORK_HEAD_1"/>
    <property type="match status" value="1"/>
</dbReference>
<evidence type="ECO:0000256" key="7">
    <source>
        <dbReference type="SAM" id="MobiDB-lite"/>
    </source>
</evidence>
<dbReference type="InterPro" id="IPR018122">
    <property type="entry name" value="TF_fork_head_CS_1"/>
</dbReference>
<evidence type="ECO:0000256" key="2">
    <source>
        <dbReference type="ARBA" id="ARBA00023015"/>
    </source>
</evidence>
<dbReference type="Proteomes" id="UP000694580">
    <property type="component" value="Chromosome 18"/>
</dbReference>
<evidence type="ECO:0000256" key="3">
    <source>
        <dbReference type="ARBA" id="ARBA00023125"/>
    </source>
</evidence>
<proteinExistence type="predicted"/>
<dbReference type="InterPro" id="IPR001766">
    <property type="entry name" value="Fork_head_dom"/>
</dbReference>
<dbReference type="InterPro" id="IPR030456">
    <property type="entry name" value="TF_fork_head_CS_2"/>
</dbReference>
<reference evidence="9 10" key="1">
    <citation type="submission" date="2020-06" db="EMBL/GenBank/DDBJ databases">
        <authorList>
            <consortium name="Wellcome Sanger Institute Data Sharing"/>
        </authorList>
    </citation>
    <scope>NUCLEOTIDE SEQUENCE [LARGE SCALE GENOMIC DNA]</scope>
</reference>
<dbReference type="SUPFAM" id="SSF46785">
    <property type="entry name" value="Winged helix' DNA-binding domain"/>
    <property type="match status" value="1"/>
</dbReference>
<dbReference type="InterPro" id="IPR036390">
    <property type="entry name" value="WH_DNA-bd_sf"/>
</dbReference>
<protein>
    <recommendedName>
        <fullName evidence="8">Fork-head domain-containing protein</fullName>
    </recommendedName>
</protein>
<feature type="region of interest" description="Disordered" evidence="7">
    <location>
        <begin position="12"/>
        <end position="40"/>
    </location>
</feature>
<dbReference type="PANTHER" id="PTHR13962">
    <property type="entry name" value="FORKHEAD BOX PROTEIN N3-LIKE PROTEIN-RELATED"/>
    <property type="match status" value="1"/>
</dbReference>
<keyword evidence="4" id="KW-0804">Transcription</keyword>
<keyword evidence="5 6" id="KW-0539">Nucleus</keyword>
<keyword evidence="3 6" id="KW-0238">DNA-binding</keyword>
<evidence type="ECO:0000313" key="9">
    <source>
        <dbReference type="Ensembl" id="ENSDCDP00010042066.1"/>
    </source>
</evidence>
<dbReference type="Gene3D" id="1.10.10.10">
    <property type="entry name" value="Winged helix-like DNA-binding domain superfamily/Winged helix DNA-binding domain"/>
    <property type="match status" value="1"/>
</dbReference>
<dbReference type="GeneTree" id="ENSGT00940000166209"/>
<evidence type="ECO:0000313" key="10">
    <source>
        <dbReference type="Proteomes" id="UP000694580"/>
    </source>
</evidence>
<dbReference type="Pfam" id="PF00250">
    <property type="entry name" value="Forkhead"/>
    <property type="match status" value="1"/>
</dbReference>
<dbReference type="GO" id="GO:0003700">
    <property type="term" value="F:DNA-binding transcription factor activity"/>
    <property type="evidence" value="ECO:0007669"/>
    <property type="project" value="InterPro"/>
</dbReference>
<dbReference type="InterPro" id="IPR047119">
    <property type="entry name" value="FOXN2/3-like"/>
</dbReference>
<feature type="DNA-binding region" description="Fork-head" evidence="6">
    <location>
        <begin position="113"/>
        <end position="193"/>
    </location>
</feature>
<reference evidence="9" key="3">
    <citation type="submission" date="2025-09" db="UniProtKB">
        <authorList>
            <consortium name="Ensembl"/>
        </authorList>
    </citation>
    <scope>IDENTIFICATION</scope>
</reference>
<dbReference type="SMART" id="SM00339">
    <property type="entry name" value="FH"/>
    <property type="match status" value="1"/>
</dbReference>
<dbReference type="InterPro" id="IPR036388">
    <property type="entry name" value="WH-like_DNA-bd_sf"/>
</dbReference>
<dbReference type="PANTHER" id="PTHR13962:SF26">
    <property type="entry name" value="FORKHEAD BOX PROTEIN N2"/>
    <property type="match status" value="1"/>
</dbReference>
<dbReference type="AlphaFoldDB" id="A0AAY4DCX3"/>
<feature type="domain" description="Fork-head" evidence="8">
    <location>
        <begin position="113"/>
        <end position="193"/>
    </location>
</feature>
<dbReference type="GO" id="GO:0005634">
    <property type="term" value="C:nucleus"/>
    <property type="evidence" value="ECO:0007669"/>
    <property type="project" value="UniProtKB-SubCell"/>
</dbReference>
<name>A0AAY4DCX3_9TELE</name>
<keyword evidence="10" id="KW-1185">Reference proteome</keyword>